<evidence type="ECO:0000256" key="5">
    <source>
        <dbReference type="ARBA" id="ARBA00031841"/>
    </source>
</evidence>
<dbReference type="PANTHER" id="PTHR38099">
    <property type="entry name" value="LARGE RIBOSOMAL RNA SUBUNIT ACCUMULATION PROTEIN YCED"/>
    <property type="match status" value="1"/>
</dbReference>
<comment type="function">
    <text evidence="1">Plays a role in synthesis, processing and/or stability of 23S rRNA.</text>
</comment>
<dbReference type="AlphaFoldDB" id="A4BDZ9"/>
<evidence type="ECO:0000313" key="8">
    <source>
        <dbReference type="Proteomes" id="UP000005953"/>
    </source>
</evidence>
<feature type="region of interest" description="Disordered" evidence="6">
    <location>
        <begin position="149"/>
        <end position="171"/>
    </location>
</feature>
<evidence type="ECO:0000256" key="2">
    <source>
        <dbReference type="ARBA" id="ARBA00010740"/>
    </source>
</evidence>
<reference evidence="7 8" key="1">
    <citation type="submission" date="2006-02" db="EMBL/GenBank/DDBJ databases">
        <authorList>
            <person name="Pinhassi J."/>
            <person name="Pedros-Alio C."/>
            <person name="Ferriera S."/>
            <person name="Johnson J."/>
            <person name="Kravitz S."/>
            <person name="Halpern A."/>
            <person name="Remington K."/>
            <person name="Beeson K."/>
            <person name="Tran B."/>
            <person name="Rogers Y.-H."/>
            <person name="Friedman R."/>
            <person name="Venter J.C."/>
        </authorList>
    </citation>
    <scope>NUCLEOTIDE SEQUENCE [LARGE SCALE GENOMIC DNA]</scope>
    <source>
        <strain evidence="7 8">MED297</strain>
    </source>
</reference>
<gene>
    <name evidence="7" type="ORF">MED297_16404</name>
</gene>
<dbReference type="PANTHER" id="PTHR38099:SF1">
    <property type="entry name" value="LARGE RIBOSOMAL RNA SUBUNIT ACCUMULATION PROTEIN YCED"/>
    <property type="match status" value="1"/>
</dbReference>
<evidence type="ECO:0000256" key="1">
    <source>
        <dbReference type="ARBA" id="ARBA00002868"/>
    </source>
</evidence>
<evidence type="ECO:0000256" key="4">
    <source>
        <dbReference type="ARBA" id="ARBA00022517"/>
    </source>
</evidence>
<protein>
    <recommendedName>
        <fullName evidence="3">Large ribosomal RNA subunit accumulation protein YceD</fullName>
    </recommendedName>
    <alternativeName>
        <fullName evidence="5">23S rRNA accumulation protein YceD</fullName>
    </alternativeName>
</protein>
<dbReference type="Pfam" id="PF02620">
    <property type="entry name" value="YceD"/>
    <property type="match status" value="1"/>
</dbReference>
<comment type="caution">
    <text evidence="7">The sequence shown here is derived from an EMBL/GenBank/DDBJ whole genome shotgun (WGS) entry which is preliminary data.</text>
</comment>
<dbReference type="HOGENOM" id="CLU_094127_2_0_6"/>
<dbReference type="InterPro" id="IPR003772">
    <property type="entry name" value="YceD"/>
</dbReference>
<dbReference type="GO" id="GO:0042254">
    <property type="term" value="P:ribosome biogenesis"/>
    <property type="evidence" value="ECO:0007669"/>
    <property type="project" value="UniProtKB-KW"/>
</dbReference>
<dbReference type="STRING" id="314283.MED297_16404"/>
<evidence type="ECO:0000256" key="6">
    <source>
        <dbReference type="SAM" id="MobiDB-lite"/>
    </source>
</evidence>
<sequence length="171" mass="18808">MSNFELPAQINPYALADKMSELEGEVSLDRLSRLDEATEGVIRTAQASLSFGRDASGRRVVSGQVDGAVNLLCQRCLKPFQYELAGSFKMALVYNDEMARSLPTDLDSLLLLPDQPLDVAQIVEDELLLCLPMHAVHPDGECQIETQFGAEESEGEPEKAPNPFDVLKDLK</sequence>
<dbReference type="GO" id="GO:0005829">
    <property type="term" value="C:cytosol"/>
    <property type="evidence" value="ECO:0007669"/>
    <property type="project" value="TreeGrafter"/>
</dbReference>
<dbReference type="EMBL" id="AAOE01000008">
    <property type="protein sequence ID" value="EAR09758.1"/>
    <property type="molecule type" value="Genomic_DNA"/>
</dbReference>
<evidence type="ECO:0000313" key="7">
    <source>
        <dbReference type="EMBL" id="EAR09758.1"/>
    </source>
</evidence>
<name>A4BDZ9_9GAMM</name>
<keyword evidence="4" id="KW-0690">Ribosome biogenesis</keyword>
<accession>A4BDZ9</accession>
<evidence type="ECO:0000256" key="3">
    <source>
        <dbReference type="ARBA" id="ARBA00015716"/>
    </source>
</evidence>
<comment type="similarity">
    <text evidence="2">Belongs to the DUF177 domain family.</text>
</comment>
<organism evidence="7 8">
    <name type="scientific">Reinekea blandensis MED297</name>
    <dbReference type="NCBI Taxonomy" id="314283"/>
    <lineage>
        <taxon>Bacteria</taxon>
        <taxon>Pseudomonadati</taxon>
        <taxon>Pseudomonadota</taxon>
        <taxon>Gammaproteobacteria</taxon>
        <taxon>Oceanospirillales</taxon>
        <taxon>Saccharospirillaceae</taxon>
        <taxon>Reinekea</taxon>
    </lineage>
</organism>
<keyword evidence="8" id="KW-1185">Reference proteome</keyword>
<proteinExistence type="inferred from homology"/>
<dbReference type="InterPro" id="IPR039255">
    <property type="entry name" value="YceD_bac"/>
</dbReference>
<dbReference type="Proteomes" id="UP000005953">
    <property type="component" value="Unassembled WGS sequence"/>
</dbReference>